<dbReference type="InterPro" id="IPR011606">
    <property type="entry name" value="Brnchd-chn_aa_trnsp_permease"/>
</dbReference>
<dbReference type="PANTHER" id="PTHR34979">
    <property type="entry name" value="INNER MEMBRANE PROTEIN YGAZ"/>
    <property type="match status" value="1"/>
</dbReference>
<keyword evidence="7 9" id="KW-0472">Membrane</keyword>
<evidence type="ECO:0000256" key="8">
    <source>
        <dbReference type="SAM" id="MobiDB-lite"/>
    </source>
</evidence>
<evidence type="ECO:0000256" key="3">
    <source>
        <dbReference type="ARBA" id="ARBA00022448"/>
    </source>
</evidence>
<feature type="transmembrane region" description="Helical" evidence="9">
    <location>
        <begin position="151"/>
        <end position="175"/>
    </location>
</feature>
<name>A0ABV1NVB7_9ACTN</name>
<keyword evidence="5 9" id="KW-0812">Transmembrane</keyword>
<keyword evidence="6 9" id="KW-1133">Transmembrane helix</keyword>
<evidence type="ECO:0000256" key="5">
    <source>
        <dbReference type="ARBA" id="ARBA00022692"/>
    </source>
</evidence>
<keyword evidence="11" id="KW-1185">Reference proteome</keyword>
<feature type="transmembrane region" description="Helical" evidence="9">
    <location>
        <begin position="81"/>
        <end position="103"/>
    </location>
</feature>
<feature type="transmembrane region" description="Helical" evidence="9">
    <location>
        <begin position="181"/>
        <end position="199"/>
    </location>
</feature>
<evidence type="ECO:0000256" key="1">
    <source>
        <dbReference type="ARBA" id="ARBA00004651"/>
    </source>
</evidence>
<keyword evidence="3" id="KW-0813">Transport</keyword>
<feature type="transmembrane region" description="Helical" evidence="9">
    <location>
        <begin position="211"/>
        <end position="244"/>
    </location>
</feature>
<evidence type="ECO:0000313" key="10">
    <source>
        <dbReference type="EMBL" id="MEQ7846433.1"/>
    </source>
</evidence>
<dbReference type="EMBL" id="JBEGDP010000003">
    <property type="protein sequence ID" value="MEQ7846433.1"/>
    <property type="molecule type" value="Genomic_DNA"/>
</dbReference>
<proteinExistence type="inferred from homology"/>
<evidence type="ECO:0000256" key="6">
    <source>
        <dbReference type="ARBA" id="ARBA00022989"/>
    </source>
</evidence>
<gene>
    <name evidence="10" type="ORF">V6R90_04015</name>
</gene>
<keyword evidence="4" id="KW-1003">Cell membrane</keyword>
<dbReference type="Pfam" id="PF03591">
    <property type="entry name" value="AzlC"/>
    <property type="match status" value="1"/>
</dbReference>
<evidence type="ECO:0000256" key="2">
    <source>
        <dbReference type="ARBA" id="ARBA00010735"/>
    </source>
</evidence>
<evidence type="ECO:0000313" key="11">
    <source>
        <dbReference type="Proteomes" id="UP001482520"/>
    </source>
</evidence>
<dbReference type="Proteomes" id="UP001482520">
    <property type="component" value="Unassembled WGS sequence"/>
</dbReference>
<feature type="region of interest" description="Disordered" evidence="8">
    <location>
        <begin position="1"/>
        <end position="31"/>
    </location>
</feature>
<dbReference type="RefSeq" id="WP_349803863.1">
    <property type="nucleotide sequence ID" value="NZ_JBEGDP010000003.1"/>
</dbReference>
<sequence length="256" mass="25596">MTTPPGDGAQRPAAQEPTGEPGRGPGRERAQRRAIVRDGLGIGLATGAYGLSFGAVSVSSGLDVAQTCVLSLLMFTGASQFALVGVLAVGGSPVSGAVTALLLGTRNTLYGLRLAPLLAWRGRRRALAAHLLIDESTAMAVARPTTALARLGFLSTGLAVFALWNLATLLGALAGGSLGDPRALGLDAAVGAAFLALLWPRLRDLPTRLVALAAAGVALGAVPLTAAGVPVLVAGGVALLVGVLRRDRPDPGGPVA</sequence>
<evidence type="ECO:0000256" key="7">
    <source>
        <dbReference type="ARBA" id="ARBA00023136"/>
    </source>
</evidence>
<feature type="transmembrane region" description="Helical" evidence="9">
    <location>
        <begin position="39"/>
        <end position="61"/>
    </location>
</feature>
<evidence type="ECO:0000256" key="4">
    <source>
        <dbReference type="ARBA" id="ARBA00022475"/>
    </source>
</evidence>
<comment type="similarity">
    <text evidence="2">Belongs to the AzlC family.</text>
</comment>
<accession>A0ABV1NVB7</accession>
<evidence type="ECO:0000256" key="9">
    <source>
        <dbReference type="SAM" id="Phobius"/>
    </source>
</evidence>
<dbReference type="PANTHER" id="PTHR34979:SF1">
    <property type="entry name" value="INNER MEMBRANE PROTEIN YGAZ"/>
    <property type="match status" value="1"/>
</dbReference>
<organism evidence="10 11">
    <name type="scientific">Nocardioides kribbensis</name>
    <dbReference type="NCBI Taxonomy" id="305517"/>
    <lineage>
        <taxon>Bacteria</taxon>
        <taxon>Bacillati</taxon>
        <taxon>Actinomycetota</taxon>
        <taxon>Actinomycetes</taxon>
        <taxon>Propionibacteriales</taxon>
        <taxon>Nocardioidaceae</taxon>
        <taxon>Nocardioides</taxon>
    </lineage>
</organism>
<reference evidence="10 11" key="1">
    <citation type="submission" date="2024-02" db="EMBL/GenBank/DDBJ databases">
        <title>Full genome sequence of Nocardioides kribbensis.</title>
        <authorList>
            <person name="Poletto B.L."/>
            <person name="Silva G."/>
            <person name="Galante D."/>
            <person name="Campos K.R."/>
            <person name="Santos M.B.N."/>
            <person name="Sacchi C.T."/>
        </authorList>
    </citation>
    <scope>NUCLEOTIDE SEQUENCE [LARGE SCALE GENOMIC DNA]</scope>
    <source>
        <strain evidence="10 11">O4R</strain>
    </source>
</reference>
<comment type="caution">
    <text evidence="10">The sequence shown here is derived from an EMBL/GenBank/DDBJ whole genome shotgun (WGS) entry which is preliminary data.</text>
</comment>
<protein>
    <submittedName>
        <fullName evidence="10">AzlC family ABC transporter permease</fullName>
    </submittedName>
</protein>
<comment type="subcellular location">
    <subcellularLocation>
        <location evidence="1">Cell membrane</location>
        <topology evidence="1">Multi-pass membrane protein</topology>
    </subcellularLocation>
</comment>